<dbReference type="PANTHER" id="PTHR43053">
    <property type="entry name" value="GLYCOSIDASE FAMILY 31"/>
    <property type="match status" value="1"/>
</dbReference>
<proteinExistence type="inferred from homology"/>
<keyword evidence="4 6" id="KW-0378">Hydrolase</keyword>
<reference evidence="9 10" key="1">
    <citation type="submission" date="2024-03" db="EMBL/GenBank/DDBJ databases">
        <title>Human intestinal bacterial collection.</title>
        <authorList>
            <person name="Pauvert C."/>
            <person name="Hitch T.C.A."/>
            <person name="Clavel T."/>
        </authorList>
    </citation>
    <scope>NUCLEOTIDE SEQUENCE [LARGE SCALE GENOMIC DNA]</scope>
    <source>
        <strain evidence="9 10">CLA-SR-H024</strain>
    </source>
</reference>
<dbReference type="CDD" id="cd14791">
    <property type="entry name" value="GH36"/>
    <property type="match status" value="1"/>
</dbReference>
<dbReference type="InterPro" id="IPR017853">
    <property type="entry name" value="GH"/>
</dbReference>
<dbReference type="InterPro" id="IPR013780">
    <property type="entry name" value="Glyco_hydro_b"/>
</dbReference>
<evidence type="ECO:0000259" key="8">
    <source>
        <dbReference type="Pfam" id="PF16875"/>
    </source>
</evidence>
<dbReference type="InterPro" id="IPR031704">
    <property type="entry name" value="Glyco_hydro_36_N"/>
</dbReference>
<dbReference type="PANTHER" id="PTHR43053:SF3">
    <property type="entry name" value="ALPHA-GALACTOSIDASE C-RELATED"/>
    <property type="match status" value="1"/>
</dbReference>
<evidence type="ECO:0000313" key="9">
    <source>
        <dbReference type="EMBL" id="MEQ2464785.1"/>
    </source>
</evidence>
<evidence type="ECO:0000256" key="1">
    <source>
        <dbReference type="ARBA" id="ARBA00001255"/>
    </source>
</evidence>
<name>A0ABV1EUL7_9BACI</name>
<keyword evidence="5 6" id="KW-0326">Glycosidase</keyword>
<organism evidence="9 10">
    <name type="scientific">Niallia hominis</name>
    <dbReference type="NCBI Taxonomy" id="3133173"/>
    <lineage>
        <taxon>Bacteria</taxon>
        <taxon>Bacillati</taxon>
        <taxon>Bacillota</taxon>
        <taxon>Bacilli</taxon>
        <taxon>Bacillales</taxon>
        <taxon>Bacillaceae</taxon>
        <taxon>Niallia</taxon>
    </lineage>
</organism>
<dbReference type="InterPro" id="IPR013785">
    <property type="entry name" value="Aldolase_TIM"/>
</dbReference>
<dbReference type="PIRSF" id="PIRSF005536">
    <property type="entry name" value="Agal"/>
    <property type="match status" value="1"/>
</dbReference>
<dbReference type="InterPro" id="IPR038417">
    <property type="entry name" value="Alpga-gal_N_sf"/>
</dbReference>
<dbReference type="SUPFAM" id="SSF51445">
    <property type="entry name" value="(Trans)glycosidases"/>
    <property type="match status" value="1"/>
</dbReference>
<dbReference type="Pfam" id="PF16874">
    <property type="entry name" value="Glyco_hydro_36C"/>
    <property type="match status" value="1"/>
</dbReference>
<keyword evidence="10" id="KW-1185">Reference proteome</keyword>
<dbReference type="EC" id="3.2.1.22" evidence="3 6"/>
<dbReference type="Gene3D" id="3.20.20.70">
    <property type="entry name" value="Aldolase class I"/>
    <property type="match status" value="1"/>
</dbReference>
<evidence type="ECO:0000256" key="5">
    <source>
        <dbReference type="ARBA" id="ARBA00023295"/>
    </source>
</evidence>
<dbReference type="Pfam" id="PF16875">
    <property type="entry name" value="Glyco_hydro_36N"/>
    <property type="match status" value="1"/>
</dbReference>
<dbReference type="InterPro" id="IPR002252">
    <property type="entry name" value="Glyco_hydro_36"/>
</dbReference>
<evidence type="ECO:0000256" key="3">
    <source>
        <dbReference type="ARBA" id="ARBA00012755"/>
    </source>
</evidence>
<evidence type="ECO:0000256" key="2">
    <source>
        <dbReference type="ARBA" id="ARBA00006202"/>
    </source>
</evidence>
<comment type="caution">
    <text evidence="9">The sequence shown here is derived from an EMBL/GenBank/DDBJ whole genome shotgun (WGS) entry which is preliminary data.</text>
</comment>
<dbReference type="InterPro" id="IPR050985">
    <property type="entry name" value="Alpha-glycosidase_related"/>
</dbReference>
<evidence type="ECO:0000259" key="7">
    <source>
        <dbReference type="Pfam" id="PF16874"/>
    </source>
</evidence>
<dbReference type="Pfam" id="PF02065">
    <property type="entry name" value="Melibiase"/>
    <property type="match status" value="1"/>
</dbReference>
<evidence type="ECO:0000256" key="6">
    <source>
        <dbReference type="PIRNR" id="PIRNR005536"/>
    </source>
</evidence>
<dbReference type="InterPro" id="IPR000111">
    <property type="entry name" value="Glyco_hydro_27/36_CS"/>
</dbReference>
<protein>
    <recommendedName>
        <fullName evidence="3 6">Alpha-galactosidase</fullName>
        <ecNumber evidence="3 6">3.2.1.22</ecNumber>
    </recommendedName>
</protein>
<gene>
    <name evidence="9" type="ORF">WMO63_03770</name>
</gene>
<feature type="domain" description="Glycosyl hydrolase family 36 N-terminal" evidence="8">
    <location>
        <begin position="4"/>
        <end position="259"/>
    </location>
</feature>
<evidence type="ECO:0000313" key="10">
    <source>
        <dbReference type="Proteomes" id="UP001465426"/>
    </source>
</evidence>
<feature type="domain" description="Glycosyl hydrolase family 36 C-terminal" evidence="7">
    <location>
        <begin position="638"/>
        <end position="736"/>
    </location>
</feature>
<dbReference type="PRINTS" id="PR00743">
    <property type="entry name" value="GLHYDRLASE36"/>
</dbReference>
<dbReference type="EMBL" id="JBBMFN010000004">
    <property type="protein sequence ID" value="MEQ2464785.1"/>
    <property type="molecule type" value="Genomic_DNA"/>
</dbReference>
<dbReference type="Proteomes" id="UP001465426">
    <property type="component" value="Unassembled WGS sequence"/>
</dbReference>
<evidence type="ECO:0000256" key="4">
    <source>
        <dbReference type="ARBA" id="ARBA00022801"/>
    </source>
</evidence>
<dbReference type="PROSITE" id="PS00512">
    <property type="entry name" value="ALPHA_GALACTOSIDASE"/>
    <property type="match status" value="1"/>
</dbReference>
<dbReference type="Gene3D" id="2.60.40.1180">
    <property type="entry name" value="Golgi alpha-mannosidase II"/>
    <property type="match status" value="1"/>
</dbReference>
<dbReference type="InterPro" id="IPR031705">
    <property type="entry name" value="Glyco_hydro_36_C"/>
</dbReference>
<accession>A0ABV1EUL7</accession>
<dbReference type="GO" id="GO:0004557">
    <property type="term" value="F:alpha-galactosidase activity"/>
    <property type="evidence" value="ECO:0007669"/>
    <property type="project" value="UniProtKB-EC"/>
</dbReference>
<sequence>MENGQLEQLYYGKRVVLADSMERFVERSYRPLSVCEFEDEWDHSLELIKQELPVSGSGDFREAMLEVAFGDGSYVVELAYMSHDVLDGKPKRPGTPATFAEKGAAETLVVRLEDDACGLQVVLYYTIFEHLPVVTRSVRVVNGGEQSVVLERLLSASVDLPGDGYEMLHLSGAWAKERHVYRGMTRPGVQAVKSVRGASSAMHNPFMALLSNDTTEHDGEVYGMNLVYSGNFLAQVEVDNYGMSRMMIGIHPERFQWNLPSGEAFWSPEAVLVYSDSGLNGMSQAFHDLYHGHLINPRWAKTARPVVMNNWEGTYFDFDEEKIVEMASAASKLGVELFVLDDGWFGKRDDDRSSLGDWVAYKDKLPNGIKGLADRVRELGMRFGLWFEPEMVNEDSDLFRAHPDWVMGTPGRKRKHGRFQYVLDFANPEVVDYVFTMMDKVIGEADIAYVKWDMNRNINDAYSVYLDGACQGEVLHRYILGVYALYEMLLHKYPDLLIESCASGGGRFDPGMLYYAPQTWASDNSDAVERLKIQYGTSLVYPVSSMGAHVSASPNHQVGRVTSLGMRAAVAYFGAFGYELDPRTFSEEEAELVKEQISFYKEKRQLLLYGKFIRLADPFAGSTTESRLSGLGDAGSGTAWMVVKEDQSEAIVGWYQVLARPNDRYKRLRLKGLDRTARYLVKELDTVYSGSELMEMGLFLSETLYSKRQKGHGRSVCKNGVGEPVRGDYQARVFQLQKLD</sequence>
<comment type="similarity">
    <text evidence="2">Belongs to the glycosyl hydrolase 36 family.</text>
</comment>
<comment type="catalytic activity">
    <reaction evidence="1 6">
        <text>Hydrolysis of terminal, non-reducing alpha-D-galactose residues in alpha-D-galactosides, including galactose oligosaccharides, galactomannans and galactolipids.</text>
        <dbReference type="EC" id="3.2.1.22"/>
    </reaction>
</comment>
<dbReference type="Gene3D" id="2.70.98.60">
    <property type="entry name" value="alpha-galactosidase from lactobacil brevis"/>
    <property type="match status" value="1"/>
</dbReference>